<dbReference type="PROSITE" id="PS00028">
    <property type="entry name" value="ZINC_FINGER_C2H2_1"/>
    <property type="match status" value="1"/>
</dbReference>
<dbReference type="Proteomes" id="UP000095283">
    <property type="component" value="Unplaced"/>
</dbReference>
<feature type="transmembrane region" description="Helical" evidence="2">
    <location>
        <begin position="23"/>
        <end position="44"/>
    </location>
</feature>
<name>A0A1I7X1X6_HETBA</name>
<keyword evidence="2" id="KW-0812">Transmembrane</keyword>
<reference evidence="5" key="1">
    <citation type="submission" date="2016-11" db="UniProtKB">
        <authorList>
            <consortium name="WormBaseParasite"/>
        </authorList>
    </citation>
    <scope>IDENTIFICATION</scope>
</reference>
<keyword evidence="2" id="KW-0472">Membrane</keyword>
<organism evidence="4 5">
    <name type="scientific">Heterorhabditis bacteriophora</name>
    <name type="common">Entomopathogenic nematode worm</name>
    <dbReference type="NCBI Taxonomy" id="37862"/>
    <lineage>
        <taxon>Eukaryota</taxon>
        <taxon>Metazoa</taxon>
        <taxon>Ecdysozoa</taxon>
        <taxon>Nematoda</taxon>
        <taxon>Chromadorea</taxon>
        <taxon>Rhabditida</taxon>
        <taxon>Rhabditina</taxon>
        <taxon>Rhabditomorpha</taxon>
        <taxon>Strongyloidea</taxon>
        <taxon>Heterorhabditidae</taxon>
        <taxon>Heterorhabditis</taxon>
    </lineage>
</organism>
<dbReference type="AlphaFoldDB" id="A0A1I7X1X6"/>
<dbReference type="InterPro" id="IPR036322">
    <property type="entry name" value="WD40_repeat_dom_sf"/>
</dbReference>
<protein>
    <submittedName>
        <fullName evidence="5">C2H2-type domain-containing protein</fullName>
    </submittedName>
</protein>
<evidence type="ECO:0000259" key="3">
    <source>
        <dbReference type="PROSITE" id="PS50157"/>
    </source>
</evidence>
<keyword evidence="4" id="KW-1185">Reference proteome</keyword>
<accession>A0A1I7X1X6</accession>
<evidence type="ECO:0000256" key="2">
    <source>
        <dbReference type="SAM" id="Phobius"/>
    </source>
</evidence>
<keyword evidence="1" id="KW-0862">Zinc</keyword>
<dbReference type="PROSITE" id="PS50157">
    <property type="entry name" value="ZINC_FINGER_C2H2_2"/>
    <property type="match status" value="1"/>
</dbReference>
<dbReference type="WBParaSite" id="Hba_11449">
    <property type="protein sequence ID" value="Hba_11449"/>
    <property type="gene ID" value="Hba_11449"/>
</dbReference>
<keyword evidence="2" id="KW-1133">Transmembrane helix</keyword>
<proteinExistence type="predicted"/>
<keyword evidence="1" id="KW-0479">Metal-binding</keyword>
<evidence type="ECO:0000313" key="5">
    <source>
        <dbReference type="WBParaSite" id="Hba_11449"/>
    </source>
</evidence>
<keyword evidence="1" id="KW-0863">Zinc-finger</keyword>
<feature type="domain" description="C2H2-type" evidence="3">
    <location>
        <begin position="302"/>
        <end position="332"/>
    </location>
</feature>
<evidence type="ECO:0000313" key="4">
    <source>
        <dbReference type="Proteomes" id="UP000095283"/>
    </source>
</evidence>
<dbReference type="GO" id="GO:0008270">
    <property type="term" value="F:zinc ion binding"/>
    <property type="evidence" value="ECO:0007669"/>
    <property type="project" value="UniProtKB-KW"/>
</dbReference>
<dbReference type="SUPFAM" id="SSF50978">
    <property type="entry name" value="WD40 repeat-like"/>
    <property type="match status" value="1"/>
</dbReference>
<sequence length="664" mass="75282">MSDEERRALQVYIEQDNQVNPKFVVIIRFYQISLIPISLLMGSFRSFIIRFRSRGIVINCYGRSIVYQEVGFDLGDTPLSEWEESFASKQYVCCHHFPNDVRRSIDGQPKIFDNAILEDGINDSFESDENEDPDLQLKSHKQKKNESTLHEGFNLLSNSTINALGYYRSASSLFIDKGNSSSTIFQESTSVLPTVSMIQNIKEERQPPSKLMNYDMEVEPIKCSLDDVINSVASKNCVKGALGDSDRKKASLEKLSREAQQNHMETEHCRDSCEYGYVRGRASTSLYIQDTYTNRSGKPPGYPCPVMGCTQSYVYQNGLYRHLNSVHVMETYGVTKFFTMQTMISDVTLQSMLVKSKWRKKAEFSEMSVMTDPTSTKDIGTDSLEKKSVSIGTEKEKMSDVTGGVTLQNETLLMMESMMHESIKTWHLFDCLESFHTPNLVQLQPIRTTTVALIHALAVTALEWISMSQLISCSSDGHIVLSQLKGTTLEKVNSVRLSVSDLPRKIRKSSSSSKLLAVVSFNRSGSEMCIASETGGLWTLILPDLRIKSIVSEPQAVERLLYIPPLIVVSSGEEPVKIITTEGMFVDTIPLEATFLAKMKNFIFASDESRLIVYDITQRKIWFTAERFFVNYEKDRPGFRYILDIRISDGDDYTHIPRTVLRKK</sequence>
<dbReference type="InterPro" id="IPR013087">
    <property type="entry name" value="Znf_C2H2_type"/>
</dbReference>
<evidence type="ECO:0000256" key="1">
    <source>
        <dbReference type="PROSITE-ProRule" id="PRU00042"/>
    </source>
</evidence>